<keyword evidence="2" id="KW-1185">Reference proteome</keyword>
<proteinExistence type="predicted"/>
<comment type="caution">
    <text evidence="1">The sequence shown here is derived from an EMBL/GenBank/DDBJ whole genome shotgun (WGS) entry which is preliminary data.</text>
</comment>
<dbReference type="Proteomes" id="UP001470230">
    <property type="component" value="Unassembled WGS sequence"/>
</dbReference>
<dbReference type="EMBL" id="JAPFFF010000048">
    <property type="protein sequence ID" value="KAK8840212.1"/>
    <property type="molecule type" value="Genomic_DNA"/>
</dbReference>
<gene>
    <name evidence="1" type="ORF">M9Y10_031156</name>
</gene>
<evidence type="ECO:0000313" key="2">
    <source>
        <dbReference type="Proteomes" id="UP001470230"/>
    </source>
</evidence>
<name>A0ABR2H3P6_9EUKA</name>
<evidence type="ECO:0000313" key="1">
    <source>
        <dbReference type="EMBL" id="KAK8840212.1"/>
    </source>
</evidence>
<organism evidence="1 2">
    <name type="scientific">Tritrichomonas musculus</name>
    <dbReference type="NCBI Taxonomy" id="1915356"/>
    <lineage>
        <taxon>Eukaryota</taxon>
        <taxon>Metamonada</taxon>
        <taxon>Parabasalia</taxon>
        <taxon>Tritrichomonadida</taxon>
        <taxon>Tritrichomonadidae</taxon>
        <taxon>Tritrichomonas</taxon>
    </lineage>
</organism>
<accession>A0ABR2H3P6</accession>
<protein>
    <submittedName>
        <fullName evidence="1">Uncharacterized protein</fullName>
    </submittedName>
</protein>
<reference evidence="1 2" key="1">
    <citation type="submission" date="2024-04" db="EMBL/GenBank/DDBJ databases">
        <title>Tritrichomonas musculus Genome.</title>
        <authorList>
            <person name="Alves-Ferreira E."/>
            <person name="Grigg M."/>
            <person name="Lorenzi H."/>
            <person name="Galac M."/>
        </authorList>
    </citation>
    <scope>NUCLEOTIDE SEQUENCE [LARGE SCALE GENOMIC DNA]</scope>
    <source>
        <strain evidence="1 2">EAF2021</strain>
    </source>
</reference>
<sequence length="187" mass="22298">MKDISKLNTDYFNIQIQIIFEVFAQKIDQLIHNKFYQFDFFEDEALIKTVRAISKNISSIVIFEDLYKNDFILKFVMSYFYITSIDNASIENSIENDHKLNENEINNIKATIVYLSSLKDDFKVLLFDFENPSNCEFSIKIFVTFFSSKSNKTIEIFEETIEIEKQRNEIKSKEKKQKMNLKKKQKK</sequence>